<protein>
    <submittedName>
        <fullName evidence="3">Integrase</fullName>
    </submittedName>
</protein>
<dbReference type="GO" id="GO:0015074">
    <property type="term" value="P:DNA integration"/>
    <property type="evidence" value="ECO:0007669"/>
    <property type="project" value="InterPro"/>
</dbReference>
<dbReference type="Proteomes" id="UP000093757">
    <property type="component" value="Unassembled WGS sequence"/>
</dbReference>
<dbReference type="InterPro" id="IPR015378">
    <property type="entry name" value="Transposase-like_Mu_C"/>
</dbReference>
<organism evidence="3 4">
    <name type="scientific">Mycobacterium gordonae</name>
    <dbReference type="NCBI Taxonomy" id="1778"/>
    <lineage>
        <taxon>Bacteria</taxon>
        <taxon>Bacillati</taxon>
        <taxon>Actinomycetota</taxon>
        <taxon>Actinomycetes</taxon>
        <taxon>Mycobacteriales</taxon>
        <taxon>Mycobacteriaceae</taxon>
        <taxon>Mycobacterium</taxon>
    </lineage>
</organism>
<dbReference type="PROSITE" id="PS50994">
    <property type="entry name" value="INTEGRASE"/>
    <property type="match status" value="1"/>
</dbReference>
<dbReference type="EMBL" id="MAEM01000507">
    <property type="protein sequence ID" value="OBR98721.1"/>
    <property type="molecule type" value="Genomic_DNA"/>
</dbReference>
<dbReference type="AlphaFoldDB" id="A0A1A6B8P1"/>
<comment type="caution">
    <text evidence="3">The sequence shown here is derived from an EMBL/GenBank/DDBJ whole genome shotgun (WGS) entry which is preliminary data.</text>
</comment>
<dbReference type="InterPro" id="IPR036397">
    <property type="entry name" value="RNaseH_sf"/>
</dbReference>
<evidence type="ECO:0000313" key="4">
    <source>
        <dbReference type="Proteomes" id="UP000093757"/>
    </source>
</evidence>
<feature type="domain" description="Integrase catalytic" evidence="2">
    <location>
        <begin position="273"/>
        <end position="516"/>
    </location>
</feature>
<accession>A0A1A6B8P1</accession>
<dbReference type="SUPFAM" id="SSF53098">
    <property type="entry name" value="Ribonuclease H-like"/>
    <property type="match status" value="1"/>
</dbReference>
<dbReference type="GO" id="GO:0003676">
    <property type="term" value="F:nucleic acid binding"/>
    <property type="evidence" value="ECO:0007669"/>
    <property type="project" value="InterPro"/>
</dbReference>
<name>A0A1A6B8P1_MYCGO</name>
<gene>
    <name evidence="3" type="ORF">A9W98_34140</name>
</gene>
<evidence type="ECO:0000256" key="1">
    <source>
        <dbReference type="SAM" id="MobiDB-lite"/>
    </source>
</evidence>
<evidence type="ECO:0000259" key="2">
    <source>
        <dbReference type="PROSITE" id="PS50994"/>
    </source>
</evidence>
<sequence>MTSVRTVLVDGARLLTDSGTAQVLSVDDSGVGLRYSWGDASTISWADLGTLRSIEDGIAEALSEPLQPVWDGLDEAIRSAALTRLEIVQEIITGYRDGHPAFAREGEPRSPFGPGFGVSEHKRCIAMAKQLNLEAKFDRDLQRRLAEGDLKSGGVSEQTIRRWVREFKRDGLLALIDGRTVRPSKSYDRIDQHYRDAAIKVLDSLDGDRSTISIEEIKRQTEVNLKNSGLAHIKPPERITRQYLSNLKRERGDSTRAQLSRRLRHVSGTKHYPAIRPGQVVAIDATRADNLVYDPYTGKPYSVEILTAVDVATRVVLAIRVVARSANGIEAGLLVYDICRPFSMMVDGTSIGHWRWVGLPEQLDFTQVPVRAGQRLFAPDFSTLQGEHGIPSVLPDAIRSDHGAIFVSKHFRALLDNMGIDLLLNRGGKANDNPHVERWHETVQRALQQIPGYKGRNTSERGRLVSKEPMLTATELEQHLRRFIALDYHRSGHTGIIQPGQEDARVCPLEMWDAMVSMTGRIDVPQRPDLIYQFLPVRWATISHDGVELKNLVYDSPVLADYRSKRVGQFRAQDEKAPFFVDPRDLSRIWFQDPATKLVQPIEWRGIDRTQAPMAAAIVGHVCQRIRERGGNKVLNRNSATRQIIDELTQITEAPVGPKLRRKLTASRLRVEQARVDHGEAQAAQERVHPSPPLRLRPAGRNEEWPNYLLDEEA</sequence>
<reference evidence="3 4" key="1">
    <citation type="submission" date="2016-06" db="EMBL/GenBank/DDBJ databases">
        <authorList>
            <person name="Kjaerup R.B."/>
            <person name="Dalgaard T.S."/>
            <person name="Juul-Madsen H.R."/>
        </authorList>
    </citation>
    <scope>NUCLEOTIDE SEQUENCE [LARGE SCALE GENOMIC DNA]</scope>
    <source>
        <strain evidence="3 4">1245752.6</strain>
    </source>
</reference>
<dbReference type="Pfam" id="PF09299">
    <property type="entry name" value="Mu-transpos_C"/>
    <property type="match status" value="1"/>
</dbReference>
<feature type="region of interest" description="Disordered" evidence="1">
    <location>
        <begin position="677"/>
        <end position="714"/>
    </location>
</feature>
<proteinExistence type="predicted"/>
<evidence type="ECO:0000313" key="3">
    <source>
        <dbReference type="EMBL" id="OBR98721.1"/>
    </source>
</evidence>
<dbReference type="InterPro" id="IPR012337">
    <property type="entry name" value="RNaseH-like_sf"/>
</dbReference>
<dbReference type="Gene3D" id="3.30.420.10">
    <property type="entry name" value="Ribonuclease H-like superfamily/Ribonuclease H"/>
    <property type="match status" value="1"/>
</dbReference>
<dbReference type="InterPro" id="IPR001584">
    <property type="entry name" value="Integrase_cat-core"/>
</dbReference>
<dbReference type="RefSeq" id="WP_065136875.1">
    <property type="nucleotide sequence ID" value="NZ_MAEM01000507.1"/>
</dbReference>